<dbReference type="InterPro" id="IPR012340">
    <property type="entry name" value="NA-bd_OB-fold"/>
</dbReference>
<accession>A0A6C0EMB6</accession>
<dbReference type="SUPFAM" id="SSF50249">
    <property type="entry name" value="Nucleic acid-binding proteins"/>
    <property type="match status" value="1"/>
</dbReference>
<proteinExistence type="predicted"/>
<organism evidence="1">
    <name type="scientific">viral metagenome</name>
    <dbReference type="NCBI Taxonomy" id="1070528"/>
    <lineage>
        <taxon>unclassified sequences</taxon>
        <taxon>metagenomes</taxon>
        <taxon>organismal metagenomes</taxon>
    </lineage>
</organism>
<reference evidence="1" key="1">
    <citation type="journal article" date="2020" name="Nature">
        <title>Giant virus diversity and host interactions through global metagenomics.</title>
        <authorList>
            <person name="Schulz F."/>
            <person name="Roux S."/>
            <person name="Paez-Espino D."/>
            <person name="Jungbluth S."/>
            <person name="Walsh D.A."/>
            <person name="Denef V.J."/>
            <person name="McMahon K.D."/>
            <person name="Konstantinidis K.T."/>
            <person name="Eloe-Fadrosh E.A."/>
            <person name="Kyrpides N.C."/>
            <person name="Woyke T."/>
        </authorList>
    </citation>
    <scope>NUCLEOTIDE SEQUENCE</scope>
    <source>
        <strain evidence="1">GVMAG-M-3300009068-24</strain>
    </source>
</reference>
<dbReference type="AlphaFoldDB" id="A0A6C0EMB6"/>
<evidence type="ECO:0000313" key="1">
    <source>
        <dbReference type="EMBL" id="QHT29862.1"/>
    </source>
</evidence>
<dbReference type="EMBL" id="MN738884">
    <property type="protein sequence ID" value="QHT29862.1"/>
    <property type="molecule type" value="Genomic_DNA"/>
</dbReference>
<name>A0A6C0EMB6_9ZZZZ</name>
<protein>
    <recommendedName>
        <fullName evidence="2">S1 motif domain-containing protein</fullName>
    </recommendedName>
</protein>
<evidence type="ECO:0008006" key="2">
    <source>
        <dbReference type="Google" id="ProtNLM"/>
    </source>
</evidence>
<sequence>MATDNKTYLYITSTLTTKIPVHITEVGQTIQQNLEEVLSDRVANRCIEEGYIRPGSIRIHTYSAGTVRNEFVDFHVIYQCQVASPTEGQNLECTVKTVTKAGIHAQCVDKDGNVPITVFVARDHHQNSRDFQHVKAGDQIRVSVIGTRWELNDPYICVIARLAPQT</sequence>